<keyword evidence="3" id="KW-1185">Reference proteome</keyword>
<organism evidence="2 3">
    <name type="scientific">Puccinia graminis f. sp. tritici</name>
    <dbReference type="NCBI Taxonomy" id="56615"/>
    <lineage>
        <taxon>Eukaryota</taxon>
        <taxon>Fungi</taxon>
        <taxon>Dikarya</taxon>
        <taxon>Basidiomycota</taxon>
        <taxon>Pucciniomycotina</taxon>
        <taxon>Pucciniomycetes</taxon>
        <taxon>Pucciniales</taxon>
        <taxon>Pucciniaceae</taxon>
        <taxon>Puccinia</taxon>
    </lineage>
</organism>
<proteinExistence type="predicted"/>
<sequence length="72" mass="7956">MFSSSVYNPPTPRQTTHFASSHPSVRSTAEPISHCPASSRWRSELSGLPSSRDDQLAPWHPRIDSAPPTKQT</sequence>
<protein>
    <submittedName>
        <fullName evidence="2">Uncharacterized protein</fullName>
    </submittedName>
</protein>
<dbReference type="Proteomes" id="UP000324748">
    <property type="component" value="Unassembled WGS sequence"/>
</dbReference>
<reference evidence="2 3" key="1">
    <citation type="submission" date="2019-05" db="EMBL/GenBank/DDBJ databases">
        <title>Emergence of the Ug99 lineage of the wheat stem rust pathogen through somatic hybridization.</title>
        <authorList>
            <person name="Li F."/>
            <person name="Upadhyaya N.M."/>
            <person name="Sperschneider J."/>
            <person name="Matny O."/>
            <person name="Nguyen-Phuc H."/>
            <person name="Mago R."/>
            <person name="Raley C."/>
            <person name="Miller M.E."/>
            <person name="Silverstein K.A.T."/>
            <person name="Henningsen E."/>
            <person name="Hirsch C.D."/>
            <person name="Visser B."/>
            <person name="Pretorius Z.A."/>
            <person name="Steffenson B.J."/>
            <person name="Schwessinger B."/>
            <person name="Dodds P.N."/>
            <person name="Figueroa M."/>
        </authorList>
    </citation>
    <scope>NUCLEOTIDE SEQUENCE [LARGE SCALE GENOMIC DNA]</scope>
    <source>
        <strain evidence="2">21-0</strain>
    </source>
</reference>
<feature type="compositionally biased region" description="Polar residues" evidence="1">
    <location>
        <begin position="1"/>
        <end position="27"/>
    </location>
</feature>
<evidence type="ECO:0000313" key="2">
    <source>
        <dbReference type="EMBL" id="KAA1078507.1"/>
    </source>
</evidence>
<dbReference type="AlphaFoldDB" id="A0A5B0MN93"/>
<accession>A0A5B0MN93</accession>
<name>A0A5B0MN93_PUCGR</name>
<dbReference type="EMBL" id="VSWC01000144">
    <property type="protein sequence ID" value="KAA1078507.1"/>
    <property type="molecule type" value="Genomic_DNA"/>
</dbReference>
<feature type="region of interest" description="Disordered" evidence="1">
    <location>
        <begin position="1"/>
        <end position="72"/>
    </location>
</feature>
<gene>
    <name evidence="2" type="ORF">PGT21_035829</name>
</gene>
<evidence type="ECO:0000313" key="3">
    <source>
        <dbReference type="Proteomes" id="UP000324748"/>
    </source>
</evidence>
<comment type="caution">
    <text evidence="2">The sequence shown here is derived from an EMBL/GenBank/DDBJ whole genome shotgun (WGS) entry which is preliminary data.</text>
</comment>
<evidence type="ECO:0000256" key="1">
    <source>
        <dbReference type="SAM" id="MobiDB-lite"/>
    </source>
</evidence>